<evidence type="ECO:0000313" key="9">
    <source>
        <dbReference type="EMBL" id="AYQ55716.1"/>
    </source>
</evidence>
<dbReference type="PIRSF" id="PIRSF001430">
    <property type="entry name" value="tRNA_psdUrid_synth"/>
    <property type="match status" value="1"/>
</dbReference>
<protein>
    <recommendedName>
        <fullName evidence="4">tRNA pseudouridine synthase A</fullName>
        <ecNumber evidence="4">5.4.99.12</ecNumber>
    </recommendedName>
    <alternativeName>
        <fullName evidence="4">tRNA pseudouridine(38-40) synthase</fullName>
    </alternativeName>
    <alternativeName>
        <fullName evidence="4">tRNA pseudouridylate synthase I</fullName>
    </alternativeName>
    <alternativeName>
        <fullName evidence="4">tRNA-uridine isomerase I</fullName>
    </alternativeName>
</protein>
<dbReference type="InterPro" id="IPR020094">
    <property type="entry name" value="TruA/RsuA/RluB/E/F_N"/>
</dbReference>
<evidence type="ECO:0000256" key="4">
    <source>
        <dbReference type="HAMAP-Rule" id="MF_00171"/>
    </source>
</evidence>
<dbReference type="Gene3D" id="3.30.70.580">
    <property type="entry name" value="Pseudouridine synthase I, catalytic domain, N-terminal subdomain"/>
    <property type="match status" value="1"/>
</dbReference>
<evidence type="ECO:0000256" key="2">
    <source>
        <dbReference type="ARBA" id="ARBA00022694"/>
    </source>
</evidence>
<feature type="domain" description="Pseudouridine synthase I TruA alpha/beta" evidence="8">
    <location>
        <begin position="130"/>
        <end position="229"/>
    </location>
</feature>
<reference evidence="9 10" key="1">
    <citation type="submission" date="2016-10" db="EMBL/GenBank/DDBJ databases">
        <title>Complete genome of the TMA-utilizing, human hosted archaeon Methanomethylophilus alvus Gen. nov, sp. nov., strain Mx-05, derived from a pure culture.</title>
        <authorList>
            <person name="Brugere J.-F."/>
            <person name="Ben Hania W."/>
            <person name="Chaudhary P.P."/>
            <person name="Gaci N."/>
            <person name="Borrel G."/>
            <person name="Cao Van Tuat L."/>
            <person name="Fardeau M.-L."/>
            <person name="Harris H.M.B."/>
            <person name="O'Toole P.W."/>
            <person name="Ollivier B."/>
        </authorList>
    </citation>
    <scope>NUCLEOTIDE SEQUENCE [LARGE SCALE GENOMIC DNA]</scope>
    <source>
        <strain evidence="9 10">Mx-05</strain>
    </source>
</reference>
<keyword evidence="2 4" id="KW-0819">tRNA processing</keyword>
<dbReference type="InterPro" id="IPR020097">
    <property type="entry name" value="PsdUridine_synth_TruA_a/b_dom"/>
</dbReference>
<evidence type="ECO:0000256" key="7">
    <source>
        <dbReference type="RuleBase" id="RU003792"/>
    </source>
</evidence>
<dbReference type="InterPro" id="IPR020103">
    <property type="entry name" value="PsdUridine_synth_cat_dom_sf"/>
</dbReference>
<evidence type="ECO:0000256" key="6">
    <source>
        <dbReference type="PIRSR" id="PIRSR001430-2"/>
    </source>
</evidence>
<evidence type="ECO:0000256" key="5">
    <source>
        <dbReference type="PIRSR" id="PIRSR001430-1"/>
    </source>
</evidence>
<keyword evidence="3 4" id="KW-0413">Isomerase</keyword>
<dbReference type="InterPro" id="IPR001406">
    <property type="entry name" value="PsdUridine_synth_TruA"/>
</dbReference>
<dbReference type="RefSeq" id="WP_015505497.1">
    <property type="nucleotide sequence ID" value="NZ_CP017686.1"/>
</dbReference>
<dbReference type="OMA" id="WNMIRRI"/>
<dbReference type="GeneID" id="41322386"/>
<proteinExistence type="inferred from homology"/>
<feature type="binding site" evidence="4 6">
    <location>
        <position position="113"/>
    </location>
    <ligand>
        <name>substrate</name>
    </ligand>
</feature>
<sequence>MRRVAVKIAYLGDGFNGSQIQPPETGLRTVAGEILDKLILVDHVPEDRIDLRFSSRTDSGVSALGNVVAFYTEFKDLGLLLQALNSVSRGVYYTGVAEISDTFNPRMADKRYYRYVTPSKNIDLARFTEAAKIFEGHHDFKRFAKNETGRSTVMAIDSVEVRTGNGVIITDFCANYFLWNMIRRIMAAVIQVGNGMSSLDDVKEVLAGKDATFGLAKPCGLTLLDVTYPDLEFWRPETCPYTKRIDRDLYVDAMRLDFHRSLNYPEMRR</sequence>
<comment type="caution">
    <text evidence="4">Lacks conserved residue(s) required for the propagation of feature annotation.</text>
</comment>
<dbReference type="EC" id="5.4.99.12" evidence="4"/>
<dbReference type="Gene3D" id="3.30.70.660">
    <property type="entry name" value="Pseudouridine synthase I, catalytic domain, C-terminal subdomain"/>
    <property type="match status" value="1"/>
</dbReference>
<name>A0A3G3IIQ7_9ARCH</name>
<comment type="function">
    <text evidence="4">Formation of pseudouridine at positions 38, 39 and 40 in the anticodon stem and loop of transfer RNAs.</text>
</comment>
<comment type="similarity">
    <text evidence="1 4 7">Belongs to the tRNA pseudouridine synthase TruA family.</text>
</comment>
<organism evidence="9 10">
    <name type="scientific">Methanomethylophilus alvi</name>
    <dbReference type="NCBI Taxonomy" id="1291540"/>
    <lineage>
        <taxon>Archaea</taxon>
        <taxon>Methanobacteriati</taxon>
        <taxon>Thermoplasmatota</taxon>
        <taxon>Thermoplasmata</taxon>
        <taxon>Methanomassiliicoccales</taxon>
        <taxon>Methanomethylophilaceae</taxon>
        <taxon>Methanomethylophilus</taxon>
    </lineage>
</organism>
<dbReference type="EMBL" id="CP017686">
    <property type="protein sequence ID" value="AYQ55716.1"/>
    <property type="molecule type" value="Genomic_DNA"/>
</dbReference>
<evidence type="ECO:0000313" key="10">
    <source>
        <dbReference type="Proteomes" id="UP000273278"/>
    </source>
</evidence>
<dbReference type="Proteomes" id="UP000273278">
    <property type="component" value="Chromosome"/>
</dbReference>
<evidence type="ECO:0000256" key="3">
    <source>
        <dbReference type="ARBA" id="ARBA00023235"/>
    </source>
</evidence>
<dbReference type="PANTHER" id="PTHR11142">
    <property type="entry name" value="PSEUDOURIDYLATE SYNTHASE"/>
    <property type="match status" value="1"/>
</dbReference>
<evidence type="ECO:0000256" key="1">
    <source>
        <dbReference type="ARBA" id="ARBA00009375"/>
    </source>
</evidence>
<dbReference type="AlphaFoldDB" id="A0A3G3IIQ7"/>
<feature type="active site" description="Nucleophile" evidence="4 5">
    <location>
        <position position="58"/>
    </location>
</feature>
<dbReference type="GO" id="GO:0031119">
    <property type="term" value="P:tRNA pseudouridine synthesis"/>
    <property type="evidence" value="ECO:0007669"/>
    <property type="project" value="UniProtKB-UniRule"/>
</dbReference>
<dbReference type="SUPFAM" id="SSF55120">
    <property type="entry name" value="Pseudouridine synthase"/>
    <property type="match status" value="1"/>
</dbReference>
<dbReference type="GO" id="GO:0160147">
    <property type="term" value="F:tRNA pseudouridine(38-40) synthase activity"/>
    <property type="evidence" value="ECO:0007669"/>
    <property type="project" value="UniProtKB-EC"/>
</dbReference>
<dbReference type="PANTHER" id="PTHR11142:SF0">
    <property type="entry name" value="TRNA PSEUDOURIDINE SYNTHASE-LIKE 1"/>
    <property type="match status" value="1"/>
</dbReference>
<comment type="catalytic activity">
    <reaction evidence="4 7">
        <text>uridine(38/39/40) in tRNA = pseudouridine(38/39/40) in tRNA</text>
        <dbReference type="Rhea" id="RHEA:22376"/>
        <dbReference type="Rhea" id="RHEA-COMP:10085"/>
        <dbReference type="Rhea" id="RHEA-COMP:10087"/>
        <dbReference type="ChEBI" id="CHEBI:65314"/>
        <dbReference type="ChEBI" id="CHEBI:65315"/>
        <dbReference type="EC" id="5.4.99.12"/>
    </reaction>
</comment>
<dbReference type="HAMAP" id="MF_00171">
    <property type="entry name" value="TruA"/>
    <property type="match status" value="1"/>
</dbReference>
<dbReference type="Pfam" id="PF01416">
    <property type="entry name" value="PseudoU_synth_1"/>
    <property type="match status" value="1"/>
</dbReference>
<evidence type="ECO:0000259" key="8">
    <source>
        <dbReference type="Pfam" id="PF01416"/>
    </source>
</evidence>
<dbReference type="GO" id="GO:0003723">
    <property type="term" value="F:RNA binding"/>
    <property type="evidence" value="ECO:0007669"/>
    <property type="project" value="InterPro"/>
</dbReference>
<gene>
    <name evidence="4" type="primary">truA</name>
    <name evidence="9" type="ORF">BKD89_07945</name>
</gene>
<dbReference type="InterPro" id="IPR020095">
    <property type="entry name" value="PsdUridine_synth_TruA_C"/>
</dbReference>
<accession>A0A3G3IIQ7</accession>